<feature type="region of interest" description="Disordered" evidence="1">
    <location>
        <begin position="87"/>
        <end position="106"/>
    </location>
</feature>
<dbReference type="Proteomes" id="UP000499080">
    <property type="component" value="Unassembled WGS sequence"/>
</dbReference>
<feature type="non-terminal residue" evidence="2">
    <location>
        <position position="106"/>
    </location>
</feature>
<accession>A0A4Y2HXE8</accession>
<evidence type="ECO:0000313" key="3">
    <source>
        <dbReference type="Proteomes" id="UP000499080"/>
    </source>
</evidence>
<dbReference type="AlphaFoldDB" id="A0A4Y2HXE8"/>
<evidence type="ECO:0000256" key="1">
    <source>
        <dbReference type="SAM" id="MobiDB-lite"/>
    </source>
</evidence>
<dbReference type="EMBL" id="BGPR01002219">
    <property type="protein sequence ID" value="GBM69915.1"/>
    <property type="molecule type" value="Genomic_DNA"/>
</dbReference>
<keyword evidence="3" id="KW-1185">Reference proteome</keyword>
<feature type="compositionally biased region" description="Polar residues" evidence="1">
    <location>
        <begin position="87"/>
        <end position="98"/>
    </location>
</feature>
<sequence>MFCNEYHNTKVDLEFLQGRGGQVVMSLPQDRRIPGSKADSTEDSPCKRIWCKLDLTSCVKHPPAGVVRKLGEGSASSDVVLSYNRDSNLQGFSQNSPRVASKRDVN</sequence>
<reference evidence="2 3" key="1">
    <citation type="journal article" date="2019" name="Sci. Rep.">
        <title>Orb-weaving spider Araneus ventricosus genome elucidates the spidroin gene catalogue.</title>
        <authorList>
            <person name="Kono N."/>
            <person name="Nakamura H."/>
            <person name="Ohtoshi R."/>
            <person name="Moran D.A.P."/>
            <person name="Shinohara A."/>
            <person name="Yoshida Y."/>
            <person name="Fujiwara M."/>
            <person name="Mori M."/>
            <person name="Tomita M."/>
            <person name="Arakawa K."/>
        </authorList>
    </citation>
    <scope>NUCLEOTIDE SEQUENCE [LARGE SCALE GENOMIC DNA]</scope>
</reference>
<comment type="caution">
    <text evidence="2">The sequence shown here is derived from an EMBL/GenBank/DDBJ whole genome shotgun (WGS) entry which is preliminary data.</text>
</comment>
<evidence type="ECO:0000313" key="2">
    <source>
        <dbReference type="EMBL" id="GBM69915.1"/>
    </source>
</evidence>
<organism evidence="2 3">
    <name type="scientific">Araneus ventricosus</name>
    <name type="common">Orbweaver spider</name>
    <name type="synonym">Epeira ventricosa</name>
    <dbReference type="NCBI Taxonomy" id="182803"/>
    <lineage>
        <taxon>Eukaryota</taxon>
        <taxon>Metazoa</taxon>
        <taxon>Ecdysozoa</taxon>
        <taxon>Arthropoda</taxon>
        <taxon>Chelicerata</taxon>
        <taxon>Arachnida</taxon>
        <taxon>Araneae</taxon>
        <taxon>Araneomorphae</taxon>
        <taxon>Entelegynae</taxon>
        <taxon>Araneoidea</taxon>
        <taxon>Araneidae</taxon>
        <taxon>Araneus</taxon>
    </lineage>
</organism>
<gene>
    <name evidence="2" type="ORF">AVEN_96430_1</name>
</gene>
<name>A0A4Y2HXE8_ARAVE</name>
<proteinExistence type="predicted"/>
<protein>
    <submittedName>
        <fullName evidence="2">Uncharacterized protein</fullName>
    </submittedName>
</protein>